<dbReference type="Gene3D" id="3.90.226.10">
    <property type="entry name" value="2-enoyl-CoA Hydratase, Chain A, domain 1"/>
    <property type="match status" value="1"/>
</dbReference>
<dbReference type="GO" id="GO:0030288">
    <property type="term" value="C:outer membrane-bounded periplasmic space"/>
    <property type="evidence" value="ECO:0007669"/>
    <property type="project" value="TreeGrafter"/>
</dbReference>
<name>A0A060H476_XYLFS</name>
<dbReference type="PATRIC" id="fig|155920.8.peg.1768"/>
<dbReference type="Gene3D" id="3.30.750.44">
    <property type="match status" value="1"/>
</dbReference>
<dbReference type="InterPro" id="IPR005151">
    <property type="entry name" value="Tail-specific_protease"/>
</dbReference>
<evidence type="ECO:0000259" key="1">
    <source>
        <dbReference type="SMART" id="SM00245"/>
    </source>
</evidence>
<reference evidence="2 3" key="1">
    <citation type="submission" date="2013-08" db="EMBL/GenBank/DDBJ databases">
        <authorList>
            <person name="Stouthamer R."/>
            <person name="Nunney L."/>
        </authorList>
    </citation>
    <scope>NUCLEOTIDE SEQUENCE [LARGE SCALE GENOMIC DNA]</scope>
    <source>
        <strain evidence="3">ann-1</strain>
    </source>
</reference>
<dbReference type="RefSeq" id="WP_024749265.1">
    <property type="nucleotide sequence ID" value="NZ_CP006696.1"/>
</dbReference>
<evidence type="ECO:0000313" key="2">
    <source>
        <dbReference type="EMBL" id="AIC10120.1"/>
    </source>
</evidence>
<dbReference type="SUPFAM" id="SSF52096">
    <property type="entry name" value="ClpP/crotonase"/>
    <property type="match status" value="1"/>
</dbReference>
<dbReference type="Pfam" id="PF03572">
    <property type="entry name" value="Peptidase_S41"/>
    <property type="match status" value="1"/>
</dbReference>
<dbReference type="GO" id="GO:0008236">
    <property type="term" value="F:serine-type peptidase activity"/>
    <property type="evidence" value="ECO:0007669"/>
    <property type="project" value="InterPro"/>
</dbReference>
<dbReference type="GO" id="GO:0007165">
    <property type="term" value="P:signal transduction"/>
    <property type="evidence" value="ECO:0007669"/>
    <property type="project" value="TreeGrafter"/>
</dbReference>
<proteinExistence type="predicted"/>
<protein>
    <submittedName>
        <fullName evidence="2">Peptidase S41</fullName>
    </submittedName>
</protein>
<dbReference type="Pfam" id="PF14684">
    <property type="entry name" value="Tricorn_C1"/>
    <property type="match status" value="1"/>
</dbReference>
<gene>
    <name evidence="2" type="ORF">D934_07615</name>
</gene>
<dbReference type="PANTHER" id="PTHR32060:SF30">
    <property type="entry name" value="CARBOXY-TERMINAL PROCESSING PROTEASE CTPA"/>
    <property type="match status" value="1"/>
</dbReference>
<dbReference type="EMBL" id="CP006696">
    <property type="protein sequence ID" value="AIC10120.1"/>
    <property type="molecule type" value="Genomic_DNA"/>
</dbReference>
<dbReference type="PANTHER" id="PTHR32060">
    <property type="entry name" value="TAIL-SPECIFIC PROTEASE"/>
    <property type="match status" value="1"/>
</dbReference>
<dbReference type="AlphaFoldDB" id="A0A060H476"/>
<dbReference type="Proteomes" id="UP000027215">
    <property type="component" value="Chromosome"/>
</dbReference>
<sequence length="536" mass="59198">MKGHMRIKTGIKKAFILMLSVVLVSLVAIAVVAAHQFYIRLPQSRLFYAWKKVDEVYYDRTFAGFDWPAVLATYKKQLPRFDSDGQKTSPIINDMLSLLEVSHLQHFPAFLVPEEKKKTAVLASYFPELRDISGMVMVMDMLPRISRVLSLETWSPLYTHGVRVGDRILLETLDTDISDKNKPVRLYCYHINTAGVKKEFEFDLPAPPLGAQQTAVPAGDHVLHIARFDQGEIQALKHVSEDRNSSITQLHYISLGAVTTALHLPKNKVIDVVKDSEADKAGVEIGSFIGNGTNIKAGPENIGGKKVIKTDSRYEVVLPDGRKVTFSINKIIPKLNDIEGIRSAQLIGKTLVITFNEMSDENTQWALQQIKNTPATAIVLDLRYNTGGSGIAGEKLLAGFLASGTRIATEIRGKKTNEINVPAGYTPTDKPTAVLISLLSASGAELAARTLQFHHRARIYGAQSSGQVLTSRFYKLTDGTYMQIADTNLLDPAGKPIEWYGVMPDVKKWKTLSDVRAGRDPVLECALTDLSGGRCH</sequence>
<dbReference type="SMART" id="SM00245">
    <property type="entry name" value="TSPc"/>
    <property type="match status" value="1"/>
</dbReference>
<organism evidence="2 3">
    <name type="scientific">Xylella fastidiosa subsp. sandyi Ann-1</name>
    <dbReference type="NCBI Taxonomy" id="155920"/>
    <lineage>
        <taxon>Bacteria</taxon>
        <taxon>Pseudomonadati</taxon>
        <taxon>Pseudomonadota</taxon>
        <taxon>Gammaproteobacteria</taxon>
        <taxon>Lysobacterales</taxon>
        <taxon>Lysobacteraceae</taxon>
        <taxon>Xylella</taxon>
    </lineage>
</organism>
<accession>A0A060H476</accession>
<dbReference type="InterPro" id="IPR028204">
    <property type="entry name" value="Tricorn_C1"/>
</dbReference>
<dbReference type="GO" id="GO:0004175">
    <property type="term" value="F:endopeptidase activity"/>
    <property type="evidence" value="ECO:0007669"/>
    <property type="project" value="TreeGrafter"/>
</dbReference>
<dbReference type="GO" id="GO:0006508">
    <property type="term" value="P:proteolysis"/>
    <property type="evidence" value="ECO:0007669"/>
    <property type="project" value="InterPro"/>
</dbReference>
<evidence type="ECO:0000313" key="3">
    <source>
        <dbReference type="Proteomes" id="UP000027215"/>
    </source>
</evidence>
<feature type="domain" description="Tail specific protease" evidence="1">
    <location>
        <begin position="321"/>
        <end position="509"/>
    </location>
</feature>
<dbReference type="InterPro" id="IPR029045">
    <property type="entry name" value="ClpP/crotonase-like_dom_sf"/>
</dbReference>
<dbReference type="HOGENOM" id="CLU_038473_0_0_6"/>
<dbReference type="KEGG" id="xfs:D934_07615"/>
<dbReference type="CDD" id="cd07562">
    <property type="entry name" value="Peptidase_S41_TRI"/>
    <property type="match status" value="1"/>
</dbReference>